<dbReference type="PANTHER" id="PTHR43249:SF1">
    <property type="entry name" value="D-GLUCOSIDE 3-DEHYDROGENASE"/>
    <property type="match status" value="1"/>
</dbReference>
<dbReference type="InterPro" id="IPR055170">
    <property type="entry name" value="GFO_IDH_MocA-like_dom"/>
</dbReference>
<proteinExistence type="predicted"/>
<dbReference type="Gene3D" id="3.40.50.720">
    <property type="entry name" value="NAD(P)-binding Rossmann-like Domain"/>
    <property type="match status" value="1"/>
</dbReference>
<dbReference type="SUPFAM" id="SSF51735">
    <property type="entry name" value="NAD(P)-binding Rossmann-fold domains"/>
    <property type="match status" value="1"/>
</dbReference>
<dbReference type="PANTHER" id="PTHR43249">
    <property type="entry name" value="UDP-N-ACETYL-2-AMINO-2-DEOXY-D-GLUCURONATE OXIDASE"/>
    <property type="match status" value="1"/>
</dbReference>
<dbReference type="RefSeq" id="WP_154424330.1">
    <property type="nucleotide sequence ID" value="NZ_JAQYGB010000080.1"/>
</dbReference>
<dbReference type="GO" id="GO:0000166">
    <property type="term" value="F:nucleotide binding"/>
    <property type="evidence" value="ECO:0007669"/>
    <property type="project" value="InterPro"/>
</dbReference>
<evidence type="ECO:0000313" key="4">
    <source>
        <dbReference type="Proteomes" id="UP000460549"/>
    </source>
</evidence>
<evidence type="ECO:0000259" key="1">
    <source>
        <dbReference type="Pfam" id="PF01408"/>
    </source>
</evidence>
<dbReference type="Pfam" id="PF22725">
    <property type="entry name" value="GFO_IDH_MocA_C3"/>
    <property type="match status" value="1"/>
</dbReference>
<organism evidence="3 4">
    <name type="scientific">Bullifex porci</name>
    <dbReference type="NCBI Taxonomy" id="2606638"/>
    <lineage>
        <taxon>Bacteria</taxon>
        <taxon>Pseudomonadati</taxon>
        <taxon>Spirochaetota</taxon>
        <taxon>Spirochaetia</taxon>
        <taxon>Spirochaetales</taxon>
        <taxon>Spirochaetaceae</taxon>
        <taxon>Bullifex</taxon>
    </lineage>
</organism>
<dbReference type="Gene3D" id="3.30.360.10">
    <property type="entry name" value="Dihydrodipicolinate Reductase, domain 2"/>
    <property type="match status" value="1"/>
</dbReference>
<dbReference type="EMBL" id="VUNN01000002">
    <property type="protein sequence ID" value="MSU05428.1"/>
    <property type="molecule type" value="Genomic_DNA"/>
</dbReference>
<protein>
    <submittedName>
        <fullName evidence="3">Gfo/Idh/MocA family oxidoreductase</fullName>
    </submittedName>
</protein>
<dbReference type="InterPro" id="IPR000683">
    <property type="entry name" value="Gfo/Idh/MocA-like_OxRdtase_N"/>
</dbReference>
<feature type="domain" description="GFO/IDH/MocA-like oxidoreductase" evidence="2">
    <location>
        <begin position="134"/>
        <end position="258"/>
    </location>
</feature>
<dbReference type="InterPro" id="IPR036291">
    <property type="entry name" value="NAD(P)-bd_dom_sf"/>
</dbReference>
<comment type="caution">
    <text evidence="3">The sequence shown here is derived from an EMBL/GenBank/DDBJ whole genome shotgun (WGS) entry which is preliminary data.</text>
</comment>
<gene>
    <name evidence="3" type="ORF">FYJ80_01330</name>
</gene>
<keyword evidence="4" id="KW-1185">Reference proteome</keyword>
<dbReference type="SUPFAM" id="SSF55347">
    <property type="entry name" value="Glyceraldehyde-3-phosphate dehydrogenase-like, C-terminal domain"/>
    <property type="match status" value="1"/>
</dbReference>
<dbReference type="AlphaFoldDB" id="A0A7X2PAT0"/>
<evidence type="ECO:0000313" key="3">
    <source>
        <dbReference type="EMBL" id="MSU05428.1"/>
    </source>
</evidence>
<sequence length="372" mass="41830">MEKVRIGIIGFGHMGSQHSNALLANKVDNAVLTAIADIDPKKLEKAKALAGDKVKYFNSAEELMDSGEVDAVIPTCPHYYHPVYGIYALEHGLHYLCEKPAGVYTNAVKKMNEVAEKSDRVFGVMFNQRTNPLYQKARDLVQGGELGRILHCHWLISSWFRPQSYYDNSTWRATWKGEGGGLLMNQNPHNLDLWQWICGMPSRVKADVYYGKYRNIEVEDDVYALMEYPDGHIGTYITTIADEPGTNRLEISGTRGKLVIENDTITFWRCREDTDDFQKRFKGEIGHPEIWKCEIPVKGTYTSHCGIIKNFCDAILKGTPLLAPGSDGIKSLEIINAIFLSSWTGGGWVDLPIDGDKYEELLKEKCGGSFCC</sequence>
<name>A0A7X2PAT0_9SPIO</name>
<evidence type="ECO:0000259" key="2">
    <source>
        <dbReference type="Pfam" id="PF22725"/>
    </source>
</evidence>
<dbReference type="Proteomes" id="UP000460549">
    <property type="component" value="Unassembled WGS sequence"/>
</dbReference>
<dbReference type="InterPro" id="IPR052515">
    <property type="entry name" value="Gfo/Idh/MocA_Oxidoreductase"/>
</dbReference>
<accession>A0A7X2PAT0</accession>
<dbReference type="Pfam" id="PF01408">
    <property type="entry name" value="GFO_IDH_MocA"/>
    <property type="match status" value="1"/>
</dbReference>
<feature type="domain" description="Gfo/Idh/MocA-like oxidoreductase N-terminal" evidence="1">
    <location>
        <begin position="4"/>
        <end position="125"/>
    </location>
</feature>
<reference evidence="3 4" key="1">
    <citation type="submission" date="2019-08" db="EMBL/GenBank/DDBJ databases">
        <title>In-depth cultivation of the pig gut microbiome towards novel bacterial diversity and tailored functional studies.</title>
        <authorList>
            <person name="Wylensek D."/>
            <person name="Hitch T.C.A."/>
            <person name="Clavel T."/>
        </authorList>
    </citation>
    <scope>NUCLEOTIDE SEQUENCE [LARGE SCALE GENOMIC DNA]</scope>
    <source>
        <strain evidence="3 4">NM-380-WT-3C1</strain>
    </source>
</reference>